<dbReference type="InterPro" id="IPR039426">
    <property type="entry name" value="TonB-dep_rcpt-like"/>
</dbReference>
<name>A0A2N8KYS4_9BURK</name>
<keyword evidence="7" id="KW-0675">Receptor</keyword>
<dbReference type="GO" id="GO:0015344">
    <property type="term" value="F:siderophore uptake transmembrane transporter activity"/>
    <property type="evidence" value="ECO:0007669"/>
    <property type="project" value="TreeGrafter"/>
</dbReference>
<keyword evidence="14" id="KW-1185">Reference proteome</keyword>
<dbReference type="OrthoDB" id="9768147at2"/>
<feature type="signal peptide" evidence="10">
    <location>
        <begin position="1"/>
        <end position="32"/>
    </location>
</feature>
<keyword evidence="3 9" id="KW-0813">Transport</keyword>
<dbReference type="InterPro" id="IPR037066">
    <property type="entry name" value="Plug_dom_sf"/>
</dbReference>
<dbReference type="PANTHER" id="PTHR30069:SF46">
    <property type="entry name" value="OAR PROTEIN"/>
    <property type="match status" value="1"/>
</dbReference>
<dbReference type="InterPro" id="IPR013784">
    <property type="entry name" value="Carb-bd-like_fold"/>
</dbReference>
<dbReference type="Proteomes" id="UP000235916">
    <property type="component" value="Unassembled WGS sequence"/>
</dbReference>
<dbReference type="PANTHER" id="PTHR30069">
    <property type="entry name" value="TONB-DEPENDENT OUTER MEMBRANE RECEPTOR"/>
    <property type="match status" value="1"/>
</dbReference>
<gene>
    <name evidence="13" type="ORF">C1O66_14400</name>
</gene>
<feature type="domain" description="TonB-dependent receptor plug" evidence="11">
    <location>
        <begin position="127"/>
        <end position="228"/>
    </location>
</feature>
<feature type="domain" description="TonB-dependent transporter Oar-like beta-barrel" evidence="12">
    <location>
        <begin position="581"/>
        <end position="864"/>
    </location>
</feature>
<evidence type="ECO:0000256" key="10">
    <source>
        <dbReference type="SAM" id="SignalP"/>
    </source>
</evidence>
<comment type="caution">
    <text evidence="13">The sequence shown here is derived from an EMBL/GenBank/DDBJ whole genome shotgun (WGS) entry which is preliminary data.</text>
</comment>
<evidence type="ECO:0000256" key="2">
    <source>
        <dbReference type="ARBA" id="ARBA00009810"/>
    </source>
</evidence>
<keyword evidence="8 9" id="KW-0998">Cell outer membrane</keyword>
<accession>A0A2N8KYS4</accession>
<organism evidence="13 14">
    <name type="scientific">Kinneretia aquatilis</name>
    <dbReference type="NCBI Taxonomy" id="2070761"/>
    <lineage>
        <taxon>Bacteria</taxon>
        <taxon>Pseudomonadati</taxon>
        <taxon>Pseudomonadota</taxon>
        <taxon>Betaproteobacteria</taxon>
        <taxon>Burkholderiales</taxon>
        <taxon>Sphaerotilaceae</taxon>
        <taxon>Roseateles</taxon>
    </lineage>
</organism>
<dbReference type="AlphaFoldDB" id="A0A2N8KYS4"/>
<sequence length="999" mass="108009">MGKHNRTSALRLTTRSAIAAATTLLMASVAMAQSSEGSIYGTAKAESPVVVKNLDTNQSRTVKADNKGAFNFSKLAPGRYVVTANGVTREVVVQIGSGTQVSLADSTQLETVTIQGRASRTKIDLNTSEVNSVFSAQQIAALPVSRNVNAVAYLAPGVVQGDDGLGDGKLPSFAGASVGENGYYINGFDVTNIRNFLSYANLPFEAIAEQQVKSGGYGAEYGRSLGGVVSLVTKRGSNEWKSGGAVYFSPSQLRSKGQNVLNKEPAGPNLPPEGYTLFQRDDTRDLLSYNVFTGGPIIKDKLFVFALVEGREDVTTNFEATRGTRTVSNKPNGMIKVDFAPSEMFNFELTAISNKERFELLDYQSARPYSTSLDGTAQASEQTQGGKVVIGKATAYLTDNLTVSALVGTTENQRLSTTGARAGNAESLKCPPVADINTAFTEIGCWGPPYNFVGVRDPLARPVDTDKRKAGRLDLEYTLGNHTIRAGLDNQKFTSYEAGTAWQGDGYYYRYFLVPASGRVNGVDGFTPGTQYVRRQQNSSTSGEFEVVNNAVYLEDSWKINKQLLVYGGLRSESFNNKNADGSSFVKADNLLAPRFGVSWDLAGDGSTKVFTNVGRYYIPVAANTNIRATRSESFIREFFTFASRDPKTQAPIGLGASIGSPQIIQSGNLPDPGTIADTKLKPMNQDEIMVGIQKSLNKEWTVGAKYTHRKINDGMDDFCGHYAMENYAADKGYKDAFGTVGLAPCIVVNPGRDVTLKMDLNGDGKLIEATIPASYFGLAKYERIYDGLELTLDRPFDGKWGINASYTLSKSRGSAEGYVQSNLNQEDAGITQDFDFGSFTHGAFGPLPNDRRHVVKVYGNYALSDTLRVGMNAVVASGRPKSCIGFVPDTVADYAESKNYTSASSYYCGGKLSNRGSAGRTPWTSTFDLQLAYTPKLEGKTKLTLQADVFNIFNSQGVTETNEVGDYARNDTRASLNYGNASAFQSPRSVRLSARIDF</sequence>
<evidence type="ECO:0000313" key="14">
    <source>
        <dbReference type="Proteomes" id="UP000235916"/>
    </source>
</evidence>
<keyword evidence="6 9" id="KW-0472">Membrane</keyword>
<dbReference type="Pfam" id="PF07715">
    <property type="entry name" value="Plug"/>
    <property type="match status" value="1"/>
</dbReference>
<comment type="subcellular location">
    <subcellularLocation>
        <location evidence="1 9">Cell outer membrane</location>
        <topology evidence="1 9">Multi-pass membrane protein</topology>
    </subcellularLocation>
</comment>
<evidence type="ECO:0000256" key="1">
    <source>
        <dbReference type="ARBA" id="ARBA00004571"/>
    </source>
</evidence>
<evidence type="ECO:0000256" key="8">
    <source>
        <dbReference type="ARBA" id="ARBA00023237"/>
    </source>
</evidence>
<keyword evidence="10" id="KW-0732">Signal</keyword>
<feature type="domain" description="TonB-dependent transporter Oar-like beta-barrel" evidence="12">
    <location>
        <begin position="317"/>
        <end position="575"/>
    </location>
</feature>
<dbReference type="PROSITE" id="PS52016">
    <property type="entry name" value="TONB_DEPENDENT_REC_3"/>
    <property type="match status" value="1"/>
</dbReference>
<dbReference type="InterPro" id="IPR012910">
    <property type="entry name" value="Plug_dom"/>
</dbReference>
<evidence type="ECO:0000313" key="13">
    <source>
        <dbReference type="EMBL" id="PND38599.1"/>
    </source>
</evidence>
<dbReference type="Gene3D" id="2.60.40.1120">
    <property type="entry name" value="Carboxypeptidase-like, regulatory domain"/>
    <property type="match status" value="1"/>
</dbReference>
<comment type="similarity">
    <text evidence="2 9">Belongs to the TonB-dependent receptor family.</text>
</comment>
<dbReference type="Gene3D" id="2.170.130.10">
    <property type="entry name" value="TonB-dependent receptor, plug domain"/>
    <property type="match status" value="1"/>
</dbReference>
<dbReference type="SUPFAM" id="SSF49452">
    <property type="entry name" value="Starch-binding domain-like"/>
    <property type="match status" value="1"/>
</dbReference>
<evidence type="ECO:0000259" key="11">
    <source>
        <dbReference type="Pfam" id="PF07715"/>
    </source>
</evidence>
<dbReference type="GO" id="GO:0009279">
    <property type="term" value="C:cell outer membrane"/>
    <property type="evidence" value="ECO:0007669"/>
    <property type="project" value="UniProtKB-SubCell"/>
</dbReference>
<keyword evidence="4 9" id="KW-1134">Transmembrane beta strand</keyword>
<evidence type="ECO:0000259" key="12">
    <source>
        <dbReference type="Pfam" id="PF25183"/>
    </source>
</evidence>
<dbReference type="InterPro" id="IPR036942">
    <property type="entry name" value="Beta-barrel_TonB_sf"/>
</dbReference>
<keyword evidence="5 9" id="KW-0812">Transmembrane</keyword>
<dbReference type="InterPro" id="IPR057601">
    <property type="entry name" value="Oar-like_b-barrel"/>
</dbReference>
<dbReference type="GO" id="GO:0044718">
    <property type="term" value="P:siderophore transmembrane transport"/>
    <property type="evidence" value="ECO:0007669"/>
    <property type="project" value="TreeGrafter"/>
</dbReference>
<reference evidence="13 14" key="1">
    <citation type="submission" date="2018-01" db="EMBL/GenBank/DDBJ databases">
        <title>Draft genome sequence of Paucibacter aquatile CR182 isolated from freshwater of the Nakdong River.</title>
        <authorList>
            <person name="Choi A."/>
            <person name="Chung E.J."/>
        </authorList>
    </citation>
    <scope>NUCLEOTIDE SEQUENCE [LARGE SCALE GENOMIC DNA]</scope>
    <source>
        <strain evidence="13 14">CR182</strain>
    </source>
</reference>
<dbReference type="Pfam" id="PF25183">
    <property type="entry name" value="OMP_b-brl_4"/>
    <property type="match status" value="2"/>
</dbReference>
<evidence type="ECO:0000256" key="6">
    <source>
        <dbReference type="ARBA" id="ARBA00023136"/>
    </source>
</evidence>
<dbReference type="GO" id="GO:0030246">
    <property type="term" value="F:carbohydrate binding"/>
    <property type="evidence" value="ECO:0007669"/>
    <property type="project" value="InterPro"/>
</dbReference>
<proteinExistence type="inferred from homology"/>
<feature type="chain" id="PRO_5014931964" evidence="10">
    <location>
        <begin position="33"/>
        <end position="999"/>
    </location>
</feature>
<dbReference type="Gene3D" id="2.40.170.20">
    <property type="entry name" value="TonB-dependent receptor, beta-barrel domain"/>
    <property type="match status" value="1"/>
</dbReference>
<evidence type="ECO:0000256" key="9">
    <source>
        <dbReference type="PROSITE-ProRule" id="PRU01360"/>
    </source>
</evidence>
<dbReference type="EMBL" id="POSP01000003">
    <property type="protein sequence ID" value="PND38599.1"/>
    <property type="molecule type" value="Genomic_DNA"/>
</dbReference>
<evidence type="ECO:0000256" key="3">
    <source>
        <dbReference type="ARBA" id="ARBA00022448"/>
    </source>
</evidence>
<evidence type="ECO:0000256" key="4">
    <source>
        <dbReference type="ARBA" id="ARBA00022452"/>
    </source>
</evidence>
<evidence type="ECO:0000256" key="7">
    <source>
        <dbReference type="ARBA" id="ARBA00023170"/>
    </source>
</evidence>
<evidence type="ECO:0000256" key="5">
    <source>
        <dbReference type="ARBA" id="ARBA00022692"/>
    </source>
</evidence>
<protein>
    <submittedName>
        <fullName evidence="13">Oar protein</fullName>
    </submittedName>
</protein>
<dbReference type="SUPFAM" id="SSF56935">
    <property type="entry name" value="Porins"/>
    <property type="match status" value="1"/>
</dbReference>